<protein>
    <submittedName>
        <fullName evidence="3">Zonular occludens toxin domain-containing protein</fullName>
    </submittedName>
</protein>
<proteinExistence type="predicted"/>
<dbReference type="Gene3D" id="3.40.50.300">
    <property type="entry name" value="P-loop containing nucleotide triphosphate hydrolases"/>
    <property type="match status" value="1"/>
</dbReference>
<gene>
    <name evidence="3" type="ORF">RC083_06525</name>
</gene>
<feature type="domain" description="Zona occludens toxin N-terminal" evidence="2">
    <location>
        <begin position="5"/>
        <end position="198"/>
    </location>
</feature>
<dbReference type="InterPro" id="IPR027417">
    <property type="entry name" value="P-loop_NTPase"/>
</dbReference>
<dbReference type="Proteomes" id="UP001226574">
    <property type="component" value="Unassembled WGS sequence"/>
</dbReference>
<organism evidence="3 4">
    <name type="scientific">Pseudoalteromonas haloplanktis</name>
    <name type="common">Alteromonas haloplanktis</name>
    <dbReference type="NCBI Taxonomy" id="228"/>
    <lineage>
        <taxon>Bacteria</taxon>
        <taxon>Pseudomonadati</taxon>
        <taxon>Pseudomonadota</taxon>
        <taxon>Gammaproteobacteria</taxon>
        <taxon>Alteromonadales</taxon>
        <taxon>Pseudoalteromonadaceae</taxon>
        <taxon>Pseudoalteromonas</taxon>
    </lineage>
</organism>
<keyword evidence="4" id="KW-1185">Reference proteome</keyword>
<reference evidence="3 4" key="1">
    <citation type="submission" date="2023-08" db="EMBL/GenBank/DDBJ databases">
        <title>Pseudoalteromonas haloplanktis LL1 genome.</title>
        <authorList>
            <person name="Wu S."/>
        </authorList>
    </citation>
    <scope>NUCLEOTIDE SEQUENCE [LARGE SCALE GENOMIC DNA]</scope>
    <source>
        <strain evidence="3 4">LL1</strain>
    </source>
</reference>
<dbReference type="Pfam" id="PF05707">
    <property type="entry name" value="Zot"/>
    <property type="match status" value="1"/>
</dbReference>
<feature type="compositionally biased region" description="Polar residues" evidence="1">
    <location>
        <begin position="271"/>
        <end position="292"/>
    </location>
</feature>
<evidence type="ECO:0000256" key="1">
    <source>
        <dbReference type="SAM" id="MobiDB-lite"/>
    </source>
</evidence>
<sequence length="386" mass="44360">MINGIQGKPGGGKSYEAVVNHIIPTVTKDKRKIITNLPLNIDHFCNVFGEYCRDLIEVIDGQFHNYGNDRPFSKKDHYLQYENWQNEQGQKVYFYIDECHLAMPSTGTEKELTEFFSMHRHYGFDIMLITQNFRKVNRDVRDMVQLSYRCIKKSHMGQDDKYILKVHDGVGTTNSSVINTHEREYEQRFFPFYTSHTKSAKSVLEATTKDIKKWYNNWTTWGALSMIPLGLLVVIGAFSSSPDTVELAKDAQSNTSSQIKSSIVEPKETLKQNITPSESNTSKNEANTPSTDNAKKHPFYKVDLHISGWATYTERGKITKNYYFSASQNGQHIFEISLRDLILSGYTVLVRSGCMVEIKFSGYHDYITCDMPSMEVFEDEDTELVE</sequence>
<evidence type="ECO:0000313" key="3">
    <source>
        <dbReference type="EMBL" id="MDQ9091245.1"/>
    </source>
</evidence>
<accession>A0ABU1B9Q8</accession>
<comment type="caution">
    <text evidence="3">The sequence shown here is derived from an EMBL/GenBank/DDBJ whole genome shotgun (WGS) entry which is preliminary data.</text>
</comment>
<name>A0ABU1B9Q8_PSEHA</name>
<evidence type="ECO:0000313" key="4">
    <source>
        <dbReference type="Proteomes" id="UP001226574"/>
    </source>
</evidence>
<dbReference type="InterPro" id="IPR008900">
    <property type="entry name" value="Zot_N"/>
</dbReference>
<dbReference type="RefSeq" id="WP_309038638.1">
    <property type="nucleotide sequence ID" value="NZ_JAVIFY010000003.1"/>
</dbReference>
<dbReference type="EMBL" id="JAVIFY010000003">
    <property type="protein sequence ID" value="MDQ9091245.1"/>
    <property type="molecule type" value="Genomic_DNA"/>
</dbReference>
<feature type="region of interest" description="Disordered" evidence="1">
    <location>
        <begin position="267"/>
        <end position="294"/>
    </location>
</feature>
<evidence type="ECO:0000259" key="2">
    <source>
        <dbReference type="Pfam" id="PF05707"/>
    </source>
</evidence>